<dbReference type="EMBL" id="MH590589">
    <property type="protein sequence ID" value="AXH68884.1"/>
    <property type="molecule type" value="Genomic_DNA"/>
</dbReference>
<evidence type="ECO:0000313" key="2">
    <source>
        <dbReference type="Proteomes" id="UP000259914"/>
    </source>
</evidence>
<organism evidence="1 2">
    <name type="scientific">Streptomyces phage SparkleGoddess</name>
    <dbReference type="NCBI Taxonomy" id="2283305"/>
    <lineage>
        <taxon>Viruses</taxon>
        <taxon>Duplodnaviria</taxon>
        <taxon>Heunggongvirae</taxon>
        <taxon>Uroviricota</taxon>
        <taxon>Caudoviricetes</taxon>
        <taxon>Stanwilliamsviridae</taxon>
        <taxon>Loccivirinae</taxon>
        <taxon>Gilsonvirus</taxon>
        <taxon>Gilsonvirus comrade</taxon>
    </lineage>
</organism>
<gene>
    <name evidence="1" type="primary">205</name>
    <name evidence="1" type="ORF">SEA_SPARKLEGODDESS_205</name>
</gene>
<protein>
    <submittedName>
        <fullName evidence="1">Uncharacterized protein</fullName>
    </submittedName>
</protein>
<accession>A0A345MEA3</accession>
<proteinExistence type="predicted"/>
<dbReference type="Proteomes" id="UP000259914">
    <property type="component" value="Segment"/>
</dbReference>
<evidence type="ECO:0000313" key="1">
    <source>
        <dbReference type="EMBL" id="AXH68884.1"/>
    </source>
</evidence>
<name>A0A345MEA3_9CAUD</name>
<sequence>MVVSFVVLFGIFLVFFITKDGLGKLHAFVAVMFGLFLGTTDVGPKIMQGFTDLLNWANSSF</sequence>
<reference evidence="1 2" key="1">
    <citation type="submission" date="2018-07" db="EMBL/GenBank/DDBJ databases">
        <authorList>
            <person name="Dixon J."/>
            <person name="Knudsen H.R."/>
            <person name="Rock W."/>
            <person name="Scott A.N."/>
            <person name="Walsdorf S.L."/>
            <person name="Layton S.R."/>
            <person name="Nayek S."/>
            <person name="Kim T."/>
            <person name="Hughes L.E."/>
            <person name="Garlena R.A."/>
            <person name="Russell D.A."/>
            <person name="Pope W.H."/>
            <person name="Jacobs-Sera D."/>
            <person name="Hatfull G.F."/>
        </authorList>
    </citation>
    <scope>NUCLEOTIDE SEQUENCE [LARGE SCALE GENOMIC DNA]</scope>
</reference>